<proteinExistence type="predicted"/>
<dbReference type="EMBL" id="QOIP01000013">
    <property type="protein sequence ID" value="RLU15454.1"/>
    <property type="molecule type" value="Genomic_DNA"/>
</dbReference>
<accession>A0A3L8D5F1</accession>
<organism evidence="3 4">
    <name type="scientific">Ooceraea biroi</name>
    <name type="common">Clonal raider ant</name>
    <name type="synonym">Cerapachys biroi</name>
    <dbReference type="NCBI Taxonomy" id="2015173"/>
    <lineage>
        <taxon>Eukaryota</taxon>
        <taxon>Metazoa</taxon>
        <taxon>Ecdysozoa</taxon>
        <taxon>Arthropoda</taxon>
        <taxon>Hexapoda</taxon>
        <taxon>Insecta</taxon>
        <taxon>Pterygota</taxon>
        <taxon>Neoptera</taxon>
        <taxon>Endopterygota</taxon>
        <taxon>Hymenoptera</taxon>
        <taxon>Apocrita</taxon>
        <taxon>Aculeata</taxon>
        <taxon>Formicoidea</taxon>
        <taxon>Formicidae</taxon>
        <taxon>Dorylinae</taxon>
        <taxon>Ooceraea</taxon>
    </lineage>
</organism>
<protein>
    <recommendedName>
        <fullName evidence="2">DUF4806 domain-containing protein</fullName>
    </recommendedName>
</protein>
<evidence type="ECO:0000313" key="3">
    <source>
        <dbReference type="EMBL" id="RLU15454.1"/>
    </source>
</evidence>
<feature type="region of interest" description="Disordered" evidence="1">
    <location>
        <begin position="202"/>
        <end position="251"/>
    </location>
</feature>
<evidence type="ECO:0000313" key="4">
    <source>
        <dbReference type="Proteomes" id="UP000279307"/>
    </source>
</evidence>
<feature type="compositionally biased region" description="Basic and acidic residues" evidence="1">
    <location>
        <begin position="209"/>
        <end position="223"/>
    </location>
</feature>
<evidence type="ECO:0000256" key="1">
    <source>
        <dbReference type="SAM" id="MobiDB-lite"/>
    </source>
</evidence>
<dbReference type="Proteomes" id="UP000279307">
    <property type="component" value="Chromosome 13"/>
</dbReference>
<dbReference type="Pfam" id="PF16064">
    <property type="entry name" value="DUF4806"/>
    <property type="match status" value="1"/>
</dbReference>
<gene>
    <name evidence="3" type="ORF">DMN91_012448</name>
</gene>
<comment type="caution">
    <text evidence="3">The sequence shown here is derived from an EMBL/GenBank/DDBJ whole genome shotgun (WGS) entry which is preliminary data.</text>
</comment>
<sequence>MAVDFLIVFQTLLTIKERQQQIEENQLRMIEMRKSDNSLLKLTLDKIYDMMKNLRDGTIPKPTTSYEEPNESGFASKFIFPLNIISDVQAFNSEIEKNADYKNYLLDTFKTIGGIEGNEEGKIVARSLLVILFTKEVLTKFSWTGISRTTGVKKKEAFHSCCGILNFFTEIIILADSRWNATKTDHLFKMNILKHAKQINEASKKRKEKLPVDRQEESDKMPDAIDPDNAELPLQNNVDAEKEDILSNNTI</sequence>
<evidence type="ECO:0000259" key="2">
    <source>
        <dbReference type="Pfam" id="PF16064"/>
    </source>
</evidence>
<feature type="domain" description="DUF4806" evidence="2">
    <location>
        <begin position="76"/>
        <end position="161"/>
    </location>
</feature>
<name>A0A3L8D5F1_OOCBI</name>
<reference evidence="3 4" key="1">
    <citation type="journal article" date="2018" name="Genome Res.">
        <title>The genomic architecture and molecular evolution of ant odorant receptors.</title>
        <authorList>
            <person name="McKenzie S.K."/>
            <person name="Kronauer D.J.C."/>
        </authorList>
    </citation>
    <scope>NUCLEOTIDE SEQUENCE [LARGE SCALE GENOMIC DNA]</scope>
    <source>
        <strain evidence="3">Clonal line C1</strain>
    </source>
</reference>
<dbReference type="InterPro" id="IPR032071">
    <property type="entry name" value="DUF4806"/>
</dbReference>
<dbReference type="AlphaFoldDB" id="A0A3L8D5F1"/>